<proteinExistence type="predicted"/>
<evidence type="ECO:0000313" key="5">
    <source>
        <dbReference type="EMBL" id="PPC74339.1"/>
    </source>
</evidence>
<evidence type="ECO:0000259" key="4">
    <source>
        <dbReference type="PROSITE" id="PS01124"/>
    </source>
</evidence>
<keyword evidence="1" id="KW-0805">Transcription regulation</keyword>
<evidence type="ECO:0000256" key="1">
    <source>
        <dbReference type="ARBA" id="ARBA00023015"/>
    </source>
</evidence>
<organism evidence="5 6">
    <name type="scientific">Proteobacteria bacterium 228</name>
    <dbReference type="NCBI Taxonomy" id="2083153"/>
    <lineage>
        <taxon>Bacteria</taxon>
        <taxon>Pseudomonadati</taxon>
        <taxon>Pseudomonadota</taxon>
    </lineage>
</organism>
<dbReference type="EMBL" id="PRLP01000148">
    <property type="protein sequence ID" value="PPC74339.1"/>
    <property type="molecule type" value="Genomic_DNA"/>
</dbReference>
<dbReference type="InterPro" id="IPR018062">
    <property type="entry name" value="HTH_AraC-typ_CS"/>
</dbReference>
<comment type="caution">
    <text evidence="5">The sequence shown here is derived from an EMBL/GenBank/DDBJ whole genome shotgun (WGS) entry which is preliminary data.</text>
</comment>
<dbReference type="SUPFAM" id="SSF51182">
    <property type="entry name" value="RmlC-like cupins"/>
    <property type="match status" value="1"/>
</dbReference>
<dbReference type="AlphaFoldDB" id="A0A2S5KIK3"/>
<evidence type="ECO:0000256" key="2">
    <source>
        <dbReference type="ARBA" id="ARBA00023125"/>
    </source>
</evidence>
<dbReference type="InterPro" id="IPR009057">
    <property type="entry name" value="Homeodomain-like_sf"/>
</dbReference>
<dbReference type="PROSITE" id="PS00041">
    <property type="entry name" value="HTH_ARAC_FAMILY_1"/>
    <property type="match status" value="1"/>
</dbReference>
<protein>
    <submittedName>
        <fullName evidence="5">AraC family transcriptional regulator</fullName>
    </submittedName>
</protein>
<feature type="domain" description="HTH araC/xylS-type" evidence="4">
    <location>
        <begin position="190"/>
        <end position="288"/>
    </location>
</feature>
<keyword evidence="3" id="KW-0804">Transcription</keyword>
<gene>
    <name evidence="5" type="ORF">C4K68_25705</name>
</gene>
<dbReference type="InterPro" id="IPR011051">
    <property type="entry name" value="RmlC_Cupin_sf"/>
</dbReference>
<dbReference type="SUPFAM" id="SSF46689">
    <property type="entry name" value="Homeodomain-like"/>
    <property type="match status" value="2"/>
</dbReference>
<dbReference type="Pfam" id="PF12833">
    <property type="entry name" value="HTH_18"/>
    <property type="match status" value="1"/>
</dbReference>
<dbReference type="InterPro" id="IPR018060">
    <property type="entry name" value="HTH_AraC"/>
</dbReference>
<dbReference type="GO" id="GO:0003700">
    <property type="term" value="F:DNA-binding transcription factor activity"/>
    <property type="evidence" value="ECO:0007669"/>
    <property type="project" value="InterPro"/>
</dbReference>
<name>A0A2S5KIK3_9PROT</name>
<dbReference type="OrthoDB" id="9816011at2"/>
<evidence type="ECO:0000313" key="6">
    <source>
        <dbReference type="Proteomes" id="UP000238196"/>
    </source>
</evidence>
<accession>A0A2S5KIK3</accession>
<dbReference type="PANTHER" id="PTHR43280:SF27">
    <property type="entry name" value="TRANSCRIPTIONAL REGULATOR MTLR"/>
    <property type="match status" value="1"/>
</dbReference>
<dbReference type="Proteomes" id="UP000238196">
    <property type="component" value="Unassembled WGS sequence"/>
</dbReference>
<dbReference type="SMART" id="SM00342">
    <property type="entry name" value="HTH_ARAC"/>
    <property type="match status" value="1"/>
</dbReference>
<reference evidence="5 6" key="1">
    <citation type="submission" date="2018-02" db="EMBL/GenBank/DDBJ databases">
        <title>novel marine gammaproteobacteria from coastal saline agro ecosystem.</title>
        <authorList>
            <person name="Krishnan R."/>
            <person name="Ramesh Kumar N."/>
        </authorList>
    </citation>
    <scope>NUCLEOTIDE SEQUENCE [LARGE SCALE GENOMIC DNA]</scope>
    <source>
        <strain evidence="5 6">228</strain>
    </source>
</reference>
<evidence type="ECO:0000256" key="3">
    <source>
        <dbReference type="ARBA" id="ARBA00023163"/>
    </source>
</evidence>
<dbReference type="GO" id="GO:0043565">
    <property type="term" value="F:sequence-specific DNA binding"/>
    <property type="evidence" value="ECO:0007669"/>
    <property type="project" value="InterPro"/>
</dbReference>
<keyword evidence="2" id="KW-0238">DNA-binding</keyword>
<dbReference type="Gene3D" id="1.10.10.60">
    <property type="entry name" value="Homeodomain-like"/>
    <property type="match status" value="1"/>
</dbReference>
<sequence>MKPYLEVLPNADDASMVLLNRRLEEGIPFQWHHHPAYELTLTLNSRGQRYIGDHIGQYDDIDLVLVGPDLPHTWHSTGKVQQDQDHVALVIWFQPQWAAALCQLVVEFARITSLLAQARAGVAFSHAAACEARPVIEQLFGQQGEARLLTLLQLLSQLAADSQRQPLARHYPQPQSEQALSRPLQQGRLQKVLAHLHQHYQQPVSIAGLAELAALSESGVQRLFRRHTGMTLSDYLIGLRIGEACALLAATDKPIAWVADQVGYRSLANFNRQFRTLKAMTPRAFRQHYVR</sequence>
<dbReference type="PANTHER" id="PTHR43280">
    <property type="entry name" value="ARAC-FAMILY TRANSCRIPTIONAL REGULATOR"/>
    <property type="match status" value="1"/>
</dbReference>
<dbReference type="PROSITE" id="PS01124">
    <property type="entry name" value="HTH_ARAC_FAMILY_2"/>
    <property type="match status" value="1"/>
</dbReference>